<keyword evidence="2" id="KW-1185">Reference proteome</keyword>
<reference evidence="2" key="1">
    <citation type="journal article" date="2016" name="Genome Announc.">
        <title>Draft genome sequences of fungus Aspergillus calidoustus.</title>
        <authorList>
            <person name="Horn F."/>
            <person name="Linde J."/>
            <person name="Mattern D.J."/>
            <person name="Walther G."/>
            <person name="Guthke R."/>
            <person name="Scherlach K."/>
            <person name="Martin K."/>
            <person name="Brakhage A.A."/>
            <person name="Petzke L."/>
            <person name="Valiante V."/>
        </authorList>
    </citation>
    <scope>NUCLEOTIDE SEQUENCE [LARGE SCALE GENOMIC DNA]</scope>
    <source>
        <strain evidence="2">SF006504</strain>
    </source>
</reference>
<dbReference type="EMBL" id="CDMC01000040">
    <property type="protein sequence ID" value="CEL11996.1"/>
    <property type="molecule type" value="Genomic_DNA"/>
</dbReference>
<dbReference type="Proteomes" id="UP000054771">
    <property type="component" value="Unassembled WGS sequence"/>
</dbReference>
<protein>
    <submittedName>
        <fullName evidence="1">Uncharacterized protein</fullName>
    </submittedName>
</protein>
<evidence type="ECO:0000313" key="2">
    <source>
        <dbReference type="Proteomes" id="UP000054771"/>
    </source>
</evidence>
<proteinExistence type="predicted"/>
<accession>A0A0U5CKR9</accession>
<evidence type="ECO:0000313" key="1">
    <source>
        <dbReference type="EMBL" id="CEL11996.1"/>
    </source>
</evidence>
<organism evidence="1 2">
    <name type="scientific">Aspergillus calidoustus</name>
    <dbReference type="NCBI Taxonomy" id="454130"/>
    <lineage>
        <taxon>Eukaryota</taxon>
        <taxon>Fungi</taxon>
        <taxon>Dikarya</taxon>
        <taxon>Ascomycota</taxon>
        <taxon>Pezizomycotina</taxon>
        <taxon>Eurotiomycetes</taxon>
        <taxon>Eurotiomycetidae</taxon>
        <taxon>Eurotiales</taxon>
        <taxon>Aspergillaceae</taxon>
        <taxon>Aspergillus</taxon>
        <taxon>Aspergillus subgen. Nidulantes</taxon>
    </lineage>
</organism>
<dbReference type="OrthoDB" id="10405352at2759"/>
<sequence>MADYGAFAEINLSPATKELLQSLGDWTATAEFKTAKEKSWETCSDKNREIVLEALLEQPEIKDKVADESSRRFIIRISGPIPGYFGSSQGPAYVYPLRIHPNTKPSISGIPLEVGRCIEIKSQVFTVTHGADCLIILTVSAS</sequence>
<gene>
    <name evidence="1" type="ORF">ASPCAL15090</name>
</gene>
<name>A0A0U5CKR9_ASPCI</name>
<dbReference type="AlphaFoldDB" id="A0A0U5CKR9"/>